<gene>
    <name evidence="4" type="ORF">GCM10011573_35620</name>
</gene>
<keyword evidence="5" id="KW-1185">Reference proteome</keyword>
<evidence type="ECO:0000256" key="2">
    <source>
        <dbReference type="SAM" id="MobiDB-lite"/>
    </source>
</evidence>
<keyword evidence="3" id="KW-1133">Transmembrane helix</keyword>
<protein>
    <recommendedName>
        <fullName evidence="1">Signal peptidase I</fullName>
        <ecNumber evidence="1">3.4.21.89</ecNumber>
    </recommendedName>
</protein>
<name>A0ABQ1PSN7_9ENTE</name>
<reference evidence="5" key="1">
    <citation type="journal article" date="2019" name="Int. J. Syst. Evol. Microbiol.">
        <title>The Global Catalogue of Microorganisms (GCM) 10K type strain sequencing project: providing services to taxonomists for standard genome sequencing and annotation.</title>
        <authorList>
            <consortium name="The Broad Institute Genomics Platform"/>
            <consortium name="The Broad Institute Genome Sequencing Center for Infectious Disease"/>
            <person name="Wu L."/>
            <person name="Ma J."/>
        </authorList>
    </citation>
    <scope>NUCLEOTIDE SEQUENCE [LARGE SCALE GENOMIC DNA]</scope>
    <source>
        <strain evidence="5">CGMCC 1.15942</strain>
    </source>
</reference>
<comment type="caution">
    <text evidence="4">The sequence shown here is derived from an EMBL/GenBank/DDBJ whole genome shotgun (WGS) entry which is preliminary data.</text>
</comment>
<evidence type="ECO:0000313" key="4">
    <source>
        <dbReference type="EMBL" id="GGD03018.1"/>
    </source>
</evidence>
<evidence type="ECO:0000256" key="3">
    <source>
        <dbReference type="SAM" id="Phobius"/>
    </source>
</evidence>
<dbReference type="PANTHER" id="PTHR10806">
    <property type="entry name" value="SIGNAL PEPTIDASE COMPLEX CATALYTIC SUBUNIT SEC11"/>
    <property type="match status" value="1"/>
</dbReference>
<dbReference type="RefSeq" id="WP_227011283.1">
    <property type="nucleotide sequence ID" value="NZ_CP021876.1"/>
</dbReference>
<evidence type="ECO:0000313" key="5">
    <source>
        <dbReference type="Proteomes" id="UP000630615"/>
    </source>
</evidence>
<dbReference type="EC" id="3.4.21.89" evidence="1"/>
<dbReference type="NCBIfam" id="TIGR02228">
    <property type="entry name" value="sigpep_I_arch"/>
    <property type="match status" value="1"/>
</dbReference>
<dbReference type="EMBL" id="BMKI01000014">
    <property type="protein sequence ID" value="GGD03018.1"/>
    <property type="molecule type" value="Genomic_DNA"/>
</dbReference>
<keyword evidence="3" id="KW-0812">Transmembrane</keyword>
<sequence length="266" mass="30258">MNRNEMRYVLSKVQGKKNQSASKEKNTTKKRRPKKKASSKKRIVKKVSKQQKIVRFFFNLLFYVVTIGFILGSGLFVLAQRNDQSLNGYRIFGVLSNSMVSPGNKIKPGGFRAGDILTIKETPVNEIKAGDVITYHPSSNPANKSTNYLTHRVVKVLDKLGDEEGTFFVTRGDANKTDDMPIAASQLVGKVTFSIPKFGGILAFIKENKLLSLMFVSCIWGFIFVMRVYIFSDSAKRTNRKRIQRRDITPKKRVNINKKNLRRTQK</sequence>
<dbReference type="InterPro" id="IPR001733">
    <property type="entry name" value="Peptidase_S26B"/>
</dbReference>
<feature type="transmembrane region" description="Helical" evidence="3">
    <location>
        <begin position="56"/>
        <end position="79"/>
    </location>
</feature>
<proteinExistence type="predicted"/>
<feature type="transmembrane region" description="Helical" evidence="3">
    <location>
        <begin position="210"/>
        <end position="232"/>
    </location>
</feature>
<feature type="compositionally biased region" description="Basic residues" evidence="2">
    <location>
        <begin position="28"/>
        <end position="42"/>
    </location>
</feature>
<dbReference type="Proteomes" id="UP000630615">
    <property type="component" value="Unassembled WGS sequence"/>
</dbReference>
<dbReference type="PANTHER" id="PTHR10806:SF6">
    <property type="entry name" value="SIGNAL PEPTIDASE COMPLEX CATALYTIC SUBUNIT SEC11"/>
    <property type="match status" value="1"/>
</dbReference>
<organism evidence="4 5">
    <name type="scientific">Enterococcus wangshanyuanii</name>
    <dbReference type="NCBI Taxonomy" id="2005703"/>
    <lineage>
        <taxon>Bacteria</taxon>
        <taxon>Bacillati</taxon>
        <taxon>Bacillota</taxon>
        <taxon>Bacilli</taxon>
        <taxon>Lactobacillales</taxon>
        <taxon>Enterococcaceae</taxon>
        <taxon>Enterococcus</taxon>
    </lineage>
</organism>
<accession>A0ABQ1PSN7</accession>
<keyword evidence="3" id="KW-0472">Membrane</keyword>
<feature type="region of interest" description="Disordered" evidence="2">
    <location>
        <begin position="1"/>
        <end position="42"/>
    </location>
</feature>
<evidence type="ECO:0000256" key="1">
    <source>
        <dbReference type="NCBIfam" id="TIGR02228"/>
    </source>
</evidence>